<keyword evidence="8" id="KW-1185">Reference proteome</keyword>
<dbReference type="InterPro" id="IPR051784">
    <property type="entry name" value="Nod_factor_ABC_transporter"/>
</dbReference>
<evidence type="ECO:0000313" key="7">
    <source>
        <dbReference type="EMBL" id="GIJ59860.1"/>
    </source>
</evidence>
<evidence type="ECO:0000313" key="8">
    <source>
        <dbReference type="Proteomes" id="UP000612585"/>
    </source>
</evidence>
<feature type="transmembrane region" description="Helical" evidence="5">
    <location>
        <begin position="239"/>
        <end position="261"/>
    </location>
</feature>
<feature type="transmembrane region" description="Helical" evidence="5">
    <location>
        <begin position="68"/>
        <end position="88"/>
    </location>
</feature>
<proteinExistence type="predicted"/>
<evidence type="ECO:0000256" key="1">
    <source>
        <dbReference type="ARBA" id="ARBA00004141"/>
    </source>
</evidence>
<dbReference type="PANTHER" id="PTHR43229">
    <property type="entry name" value="NODULATION PROTEIN J"/>
    <property type="match status" value="1"/>
</dbReference>
<keyword evidence="2 5" id="KW-0812">Transmembrane</keyword>
<dbReference type="GO" id="GO:0140359">
    <property type="term" value="F:ABC-type transporter activity"/>
    <property type="evidence" value="ECO:0007669"/>
    <property type="project" value="InterPro"/>
</dbReference>
<gene>
    <name evidence="7" type="ORF">Vau01_073760</name>
</gene>
<keyword evidence="3 5" id="KW-1133">Transmembrane helix</keyword>
<evidence type="ECO:0000256" key="5">
    <source>
        <dbReference type="SAM" id="Phobius"/>
    </source>
</evidence>
<protein>
    <recommendedName>
        <fullName evidence="6">ABC-2 type transporter transmembrane domain-containing protein</fullName>
    </recommendedName>
</protein>
<evidence type="ECO:0000256" key="3">
    <source>
        <dbReference type="ARBA" id="ARBA00022989"/>
    </source>
</evidence>
<dbReference type="Pfam" id="PF01061">
    <property type="entry name" value="ABC2_membrane"/>
    <property type="match status" value="1"/>
</dbReference>
<organism evidence="7 8">
    <name type="scientific">Virgisporangium aurantiacum</name>
    <dbReference type="NCBI Taxonomy" id="175570"/>
    <lineage>
        <taxon>Bacteria</taxon>
        <taxon>Bacillati</taxon>
        <taxon>Actinomycetota</taxon>
        <taxon>Actinomycetes</taxon>
        <taxon>Micromonosporales</taxon>
        <taxon>Micromonosporaceae</taxon>
        <taxon>Virgisporangium</taxon>
    </lineage>
</organism>
<name>A0A8J4E2I0_9ACTN</name>
<sequence length="276" mass="30013">MSLAYPSVVRKRGRARKVLDTLEGYIRIDLVEERMFPATTLMRYVAVAFPVFLYYFQSTFLAMSDQVFLMMIIGTAVIAGLQDALTGLTSRLNFAMERGTLETYLVEPVPWALIPVAMNIWRSFTGAVLACVMVGIGVTLGAPIEASAIPLALVVLFLGILACNALGSFAAAFIVLFKRGEPVVALYGLAAGVLGGALFPIEVLPPYVRWLSYLVPHSYVINAERQLLMADPPATNLSAGWSIVILIVFCAVTFAAGLFVFDRALRLARRLGILSI</sequence>
<feature type="transmembrane region" description="Helical" evidence="5">
    <location>
        <begin position="124"/>
        <end position="142"/>
    </location>
</feature>
<feature type="transmembrane region" description="Helical" evidence="5">
    <location>
        <begin position="184"/>
        <end position="201"/>
    </location>
</feature>
<comment type="caution">
    <text evidence="7">The sequence shown here is derived from an EMBL/GenBank/DDBJ whole genome shotgun (WGS) entry which is preliminary data.</text>
</comment>
<feature type="domain" description="ABC-2 type transporter transmembrane" evidence="6">
    <location>
        <begin position="50"/>
        <end position="227"/>
    </location>
</feature>
<keyword evidence="4 5" id="KW-0472">Membrane</keyword>
<accession>A0A8J4E2I0</accession>
<evidence type="ECO:0000256" key="2">
    <source>
        <dbReference type="ARBA" id="ARBA00022692"/>
    </source>
</evidence>
<evidence type="ECO:0000259" key="6">
    <source>
        <dbReference type="Pfam" id="PF01061"/>
    </source>
</evidence>
<evidence type="ECO:0000256" key="4">
    <source>
        <dbReference type="ARBA" id="ARBA00023136"/>
    </source>
</evidence>
<reference evidence="7" key="1">
    <citation type="submission" date="2021-01" db="EMBL/GenBank/DDBJ databases">
        <title>Whole genome shotgun sequence of Virgisporangium aurantiacum NBRC 16421.</title>
        <authorList>
            <person name="Komaki H."/>
            <person name="Tamura T."/>
        </authorList>
    </citation>
    <scope>NUCLEOTIDE SEQUENCE</scope>
    <source>
        <strain evidence="7">NBRC 16421</strain>
    </source>
</reference>
<dbReference type="PANTHER" id="PTHR43229:SF6">
    <property type="entry name" value="ABC-TYPE MULTIDRUG TRANSPORT SYSTEM, PERMEASE COMPONENT"/>
    <property type="match status" value="1"/>
</dbReference>
<comment type="subcellular location">
    <subcellularLocation>
        <location evidence="1">Membrane</location>
        <topology evidence="1">Multi-pass membrane protein</topology>
    </subcellularLocation>
</comment>
<dbReference type="EMBL" id="BOPG01000049">
    <property type="protein sequence ID" value="GIJ59860.1"/>
    <property type="molecule type" value="Genomic_DNA"/>
</dbReference>
<dbReference type="RefSeq" id="WP_204003148.1">
    <property type="nucleotide sequence ID" value="NZ_BOPG01000049.1"/>
</dbReference>
<feature type="transmembrane region" description="Helical" evidence="5">
    <location>
        <begin position="148"/>
        <end position="177"/>
    </location>
</feature>
<dbReference type="InterPro" id="IPR013525">
    <property type="entry name" value="ABC2_TM"/>
</dbReference>
<dbReference type="Proteomes" id="UP000612585">
    <property type="component" value="Unassembled WGS sequence"/>
</dbReference>
<feature type="transmembrane region" description="Helical" evidence="5">
    <location>
        <begin position="35"/>
        <end position="56"/>
    </location>
</feature>
<dbReference type="GO" id="GO:0016020">
    <property type="term" value="C:membrane"/>
    <property type="evidence" value="ECO:0007669"/>
    <property type="project" value="UniProtKB-SubCell"/>
</dbReference>
<dbReference type="AlphaFoldDB" id="A0A8J4E2I0"/>